<reference evidence="2" key="1">
    <citation type="submission" date="2023-08" db="EMBL/GenBank/DDBJ databases">
        <title>A de novo genome assembly of Solanum verrucosum Schlechtendal, a Mexican diploid species geographically isolated from the other diploid A-genome species in potato relatives.</title>
        <authorList>
            <person name="Hosaka K."/>
        </authorList>
    </citation>
    <scope>NUCLEOTIDE SEQUENCE</scope>
    <source>
        <tissue evidence="2">Young leaves</tissue>
    </source>
</reference>
<dbReference type="Pfam" id="PF00078">
    <property type="entry name" value="RVT_1"/>
    <property type="match status" value="1"/>
</dbReference>
<keyword evidence="3" id="KW-1185">Reference proteome</keyword>
<dbReference type="AlphaFoldDB" id="A0AAF0UN02"/>
<evidence type="ECO:0000313" key="2">
    <source>
        <dbReference type="EMBL" id="WMV49282.1"/>
    </source>
</evidence>
<dbReference type="PROSITE" id="PS50878">
    <property type="entry name" value="RT_POL"/>
    <property type="match status" value="1"/>
</dbReference>
<dbReference type="PANTHER" id="PTHR46890">
    <property type="entry name" value="NON-LTR RETROLELEMENT REVERSE TRANSCRIPTASE-LIKE PROTEIN-RELATED"/>
    <property type="match status" value="1"/>
</dbReference>
<dbReference type="EMBL" id="CP133621">
    <property type="protein sequence ID" value="WMV49282.1"/>
    <property type="molecule type" value="Genomic_DNA"/>
</dbReference>
<accession>A0AAF0UN02</accession>
<gene>
    <name evidence="2" type="ORF">MTR67_042667</name>
</gene>
<name>A0AAF0UN02_SOLVR</name>
<dbReference type="InterPro" id="IPR043502">
    <property type="entry name" value="DNA/RNA_pol_sf"/>
</dbReference>
<organism evidence="2 3">
    <name type="scientific">Solanum verrucosum</name>
    <dbReference type="NCBI Taxonomy" id="315347"/>
    <lineage>
        <taxon>Eukaryota</taxon>
        <taxon>Viridiplantae</taxon>
        <taxon>Streptophyta</taxon>
        <taxon>Embryophyta</taxon>
        <taxon>Tracheophyta</taxon>
        <taxon>Spermatophyta</taxon>
        <taxon>Magnoliopsida</taxon>
        <taxon>eudicotyledons</taxon>
        <taxon>Gunneridae</taxon>
        <taxon>Pentapetalae</taxon>
        <taxon>asterids</taxon>
        <taxon>lamiids</taxon>
        <taxon>Solanales</taxon>
        <taxon>Solanaceae</taxon>
        <taxon>Solanoideae</taxon>
        <taxon>Solaneae</taxon>
        <taxon>Solanum</taxon>
    </lineage>
</organism>
<dbReference type="SUPFAM" id="SSF56672">
    <property type="entry name" value="DNA/RNA polymerases"/>
    <property type="match status" value="1"/>
</dbReference>
<sequence length="374" mass="42414">MQSSKENINEQEPINLRVAKGKSSEAVLQRSVENIEAGGQCSVIVSSKTMHRGGTCTGVSEDITEIPDTILPGSIDTQKQKGEKIITATQEENAINIGTSQKVQEIIRDINRRIKSHNVVVKLDMSKAYDRVSWLFLTKVLRSFGFIERIIDMVVRLVSNNWYSVLINGLTFGFFHSTRGLKQGDPLSPTLFIIAAEVLASYLNHLFLDQDFKGFGVPKWSPEINHLSYADDTILFCSGHPNSMKKMMKVLRGYERVSGQMVNLGKNLVYLHEKVPVFTFHVLELMVTRSSLSTSGFERVVTSPRFMLKLDIHVNFLIQLIDYQVDAEHYLKAERSVGSTVQVAEKRTEEEKIWLWLQPMFSPLTLKQTNNRDC</sequence>
<evidence type="ECO:0000313" key="3">
    <source>
        <dbReference type="Proteomes" id="UP001234989"/>
    </source>
</evidence>
<dbReference type="PANTHER" id="PTHR46890:SF48">
    <property type="entry name" value="RNA-DIRECTED DNA POLYMERASE"/>
    <property type="match status" value="1"/>
</dbReference>
<dbReference type="Proteomes" id="UP001234989">
    <property type="component" value="Chromosome 10"/>
</dbReference>
<evidence type="ECO:0000259" key="1">
    <source>
        <dbReference type="PROSITE" id="PS50878"/>
    </source>
</evidence>
<feature type="domain" description="Reverse transcriptase" evidence="1">
    <location>
        <begin position="1"/>
        <end position="283"/>
    </location>
</feature>
<dbReference type="InterPro" id="IPR052343">
    <property type="entry name" value="Retrotransposon-Effector_Assoc"/>
</dbReference>
<dbReference type="InterPro" id="IPR000477">
    <property type="entry name" value="RT_dom"/>
</dbReference>
<proteinExistence type="predicted"/>
<protein>
    <recommendedName>
        <fullName evidence="1">Reverse transcriptase domain-containing protein</fullName>
    </recommendedName>
</protein>